<dbReference type="GO" id="GO:0003700">
    <property type="term" value="F:DNA-binding transcription factor activity"/>
    <property type="evidence" value="ECO:0007669"/>
    <property type="project" value="TreeGrafter"/>
</dbReference>
<sequence length="74" mass="8385">MSHYYMGKKKITQASFRKSCMRGKGDLENASCTDKGVLHHTSANWGAEIHEPNYSPRLWHGSPLPDVQPFLKLV</sequence>
<proteinExistence type="inferred from homology"/>
<dbReference type="EMBL" id="CP133619">
    <property type="protein sequence ID" value="WMV40473.1"/>
    <property type="molecule type" value="Genomic_DNA"/>
</dbReference>
<comment type="similarity">
    <text evidence="2">Belongs to the AP2/ERF transcription factor family. ERF subfamily.</text>
</comment>
<protein>
    <submittedName>
        <fullName evidence="3">Uncharacterized protein</fullName>
    </submittedName>
</protein>
<accession>A0AAF0ZJP2</accession>
<dbReference type="PANTHER" id="PTHR31241:SF62">
    <property type="entry name" value="DEHYDRATION-RESPONSIVE ELEMENT-BINDING PROTEIN 2D"/>
    <property type="match status" value="1"/>
</dbReference>
<name>A0AAF0ZJP2_SOLVR</name>
<evidence type="ECO:0000313" key="3">
    <source>
        <dbReference type="EMBL" id="WMV40473.1"/>
    </source>
</evidence>
<evidence type="ECO:0000256" key="2">
    <source>
        <dbReference type="ARBA" id="ARBA00024343"/>
    </source>
</evidence>
<dbReference type="AlphaFoldDB" id="A0AAF0ZJP2"/>
<dbReference type="PANTHER" id="PTHR31241">
    <property type="entry name" value="DEHYDRATION-RESPONSIVE ELEMENT-BINDING PROTEIN 2C"/>
    <property type="match status" value="1"/>
</dbReference>
<keyword evidence="1" id="KW-0010">Activator</keyword>
<dbReference type="GO" id="GO:0045893">
    <property type="term" value="P:positive regulation of DNA-templated transcription"/>
    <property type="evidence" value="ECO:0007669"/>
    <property type="project" value="TreeGrafter"/>
</dbReference>
<evidence type="ECO:0000256" key="1">
    <source>
        <dbReference type="ARBA" id="ARBA00023159"/>
    </source>
</evidence>
<dbReference type="GO" id="GO:0005634">
    <property type="term" value="C:nucleus"/>
    <property type="evidence" value="ECO:0007669"/>
    <property type="project" value="TreeGrafter"/>
</dbReference>
<dbReference type="GO" id="GO:0000976">
    <property type="term" value="F:transcription cis-regulatory region binding"/>
    <property type="evidence" value="ECO:0007669"/>
    <property type="project" value="TreeGrafter"/>
</dbReference>
<keyword evidence="4" id="KW-1185">Reference proteome</keyword>
<reference evidence="3" key="1">
    <citation type="submission" date="2023-08" db="EMBL/GenBank/DDBJ databases">
        <title>A de novo genome assembly of Solanum verrucosum Schlechtendal, a Mexican diploid species geographically isolated from the other diploid A-genome species in potato relatives.</title>
        <authorList>
            <person name="Hosaka K."/>
        </authorList>
    </citation>
    <scope>NUCLEOTIDE SEQUENCE</scope>
    <source>
        <tissue evidence="3">Young leaves</tissue>
    </source>
</reference>
<dbReference type="Proteomes" id="UP001234989">
    <property type="component" value="Chromosome 8"/>
</dbReference>
<gene>
    <name evidence="3" type="ORF">MTR67_033858</name>
</gene>
<evidence type="ECO:0000313" key="4">
    <source>
        <dbReference type="Proteomes" id="UP001234989"/>
    </source>
</evidence>
<dbReference type="GO" id="GO:0006950">
    <property type="term" value="P:response to stress"/>
    <property type="evidence" value="ECO:0007669"/>
    <property type="project" value="TreeGrafter"/>
</dbReference>
<organism evidence="3 4">
    <name type="scientific">Solanum verrucosum</name>
    <dbReference type="NCBI Taxonomy" id="315347"/>
    <lineage>
        <taxon>Eukaryota</taxon>
        <taxon>Viridiplantae</taxon>
        <taxon>Streptophyta</taxon>
        <taxon>Embryophyta</taxon>
        <taxon>Tracheophyta</taxon>
        <taxon>Spermatophyta</taxon>
        <taxon>Magnoliopsida</taxon>
        <taxon>eudicotyledons</taxon>
        <taxon>Gunneridae</taxon>
        <taxon>Pentapetalae</taxon>
        <taxon>asterids</taxon>
        <taxon>lamiids</taxon>
        <taxon>Solanales</taxon>
        <taxon>Solanaceae</taxon>
        <taxon>Solanoideae</taxon>
        <taxon>Solaneae</taxon>
        <taxon>Solanum</taxon>
    </lineage>
</organism>